<dbReference type="PANTHER" id="PTHR11474">
    <property type="entry name" value="TYROSINASE FAMILY MEMBER"/>
    <property type="match status" value="1"/>
</dbReference>
<keyword evidence="7" id="KW-0503">Monooxygenase</keyword>
<comment type="catalytic activity">
    <reaction evidence="9">
        <text>2 L-dopa + O2 = 2 L-dopaquinone + 2 H2O</text>
        <dbReference type="Rhea" id="RHEA:34287"/>
        <dbReference type="ChEBI" id="CHEBI:15377"/>
        <dbReference type="ChEBI" id="CHEBI:15379"/>
        <dbReference type="ChEBI" id="CHEBI:57504"/>
        <dbReference type="ChEBI" id="CHEBI:57924"/>
        <dbReference type="EC" id="1.14.18.1"/>
    </reaction>
</comment>
<organism evidence="13 14">
    <name type="scientific">Lepraria neglecta</name>
    <dbReference type="NCBI Taxonomy" id="209136"/>
    <lineage>
        <taxon>Eukaryota</taxon>
        <taxon>Fungi</taxon>
        <taxon>Dikarya</taxon>
        <taxon>Ascomycota</taxon>
        <taxon>Pezizomycotina</taxon>
        <taxon>Lecanoromycetes</taxon>
        <taxon>OSLEUM clade</taxon>
        <taxon>Lecanoromycetidae</taxon>
        <taxon>Lecanorales</taxon>
        <taxon>Lecanorineae</taxon>
        <taxon>Stereocaulaceae</taxon>
        <taxon>Lepraria</taxon>
    </lineage>
</organism>
<keyword evidence="4" id="KW-0479">Metal-binding</keyword>
<keyword evidence="5" id="KW-0560">Oxidoreductase</keyword>
<dbReference type="Pfam" id="PF00264">
    <property type="entry name" value="Tyrosinase"/>
    <property type="match status" value="1"/>
</dbReference>
<dbReference type="Proteomes" id="UP001276659">
    <property type="component" value="Unassembled WGS sequence"/>
</dbReference>
<dbReference type="InterPro" id="IPR002227">
    <property type="entry name" value="Tyrosinase_Cu-bd"/>
</dbReference>
<dbReference type="Gene3D" id="2.60.310.20">
    <property type="match status" value="1"/>
</dbReference>
<evidence type="ECO:0000256" key="8">
    <source>
        <dbReference type="ARBA" id="ARBA00023101"/>
    </source>
</evidence>
<comment type="caution">
    <text evidence="13">The sequence shown here is derived from an EMBL/GenBank/DDBJ whole genome shotgun (WGS) entry which is preliminary data.</text>
</comment>
<feature type="compositionally biased region" description="Polar residues" evidence="11">
    <location>
        <begin position="453"/>
        <end position="473"/>
    </location>
</feature>
<evidence type="ECO:0000256" key="7">
    <source>
        <dbReference type="ARBA" id="ARBA00023033"/>
    </source>
</evidence>
<evidence type="ECO:0000256" key="11">
    <source>
        <dbReference type="SAM" id="MobiDB-lite"/>
    </source>
</evidence>
<dbReference type="InterPro" id="IPR008922">
    <property type="entry name" value="Di-copper_centre_dom_sf"/>
</dbReference>
<reference evidence="13" key="1">
    <citation type="submission" date="2022-11" db="EMBL/GenBank/DDBJ databases">
        <title>Chromosomal genome sequence assembly and mating type (MAT) locus characterization of the leprose asexual lichenized fungus Lepraria neglecta (Nyl.) Erichsen.</title>
        <authorList>
            <person name="Allen J.L."/>
            <person name="Pfeffer B."/>
        </authorList>
    </citation>
    <scope>NUCLEOTIDE SEQUENCE</scope>
    <source>
        <strain evidence="13">Allen 5258</strain>
    </source>
</reference>
<dbReference type="GO" id="GO:0042438">
    <property type="term" value="P:melanin biosynthetic process"/>
    <property type="evidence" value="ECO:0007669"/>
    <property type="project" value="UniProtKB-KW"/>
</dbReference>
<dbReference type="PANTHER" id="PTHR11474:SF76">
    <property type="entry name" value="SHKT DOMAIN-CONTAINING PROTEIN"/>
    <property type="match status" value="1"/>
</dbReference>
<sequence length="677" mass="75541">MDSIQKAQNNGLVVGLSALQQVQERPEIDDLVHDKDLCNLFILAMLVLQVDEDKSPDQQNPFNWYQVAASRFKDQARYLAAAARFRLPYWDYFKPRSQVSGKGGADGWSYEVPWIFSTPTVQVRFPDPNKEGDLVKVQNPLYTFAYPTVAASTLRWDILDTNYKGRPKVPRERTVRWPPLSPDKQIAKTLSDHRELNEFHNNTRKSNVDALFKVLFDKEYKNYPAFSNTKHIPGGDTGSLEGLHNTFHFTCGGLGGHMGRVPVAAYDPIFWSHHGNIDRYCAVWQAMNAKEWFVGQILKDGATFVEPQFLNETPTIPLLPFRQSAEPQLRFWDSNGSRNWEIFGHRYPNIPWNSPTNPSANIERQVAEKFTRSYLWLSSIGEQAKLGPPPEMLPKDFAKTNPDVFTALPPPVDGPLPPKDQQLAAMLASAPPVDNFAGLAAEEHVDIKQMPMSNAKPSHRQVQNSQGNGSAPQVAQYDEPKASHHSLRQWNVDSRVQRLALNGAFTIYFFVGDFNPNPLTWTLEPTLAGVHHVFASPITDDTGAAGQGAGCDNCTQQAESGTIIADFVPLTPLLLDYLQSGRTIPAEPRQGEPAGVALGSLEPDDVIPFLQRNLHWRVADINGMEKPINEVTDLMVAVSSQLVTIEMAQPVPQYGDSERYPAITEGRPCGYADADAF</sequence>
<name>A0AAE0DLM8_9LECA</name>
<dbReference type="AlphaFoldDB" id="A0AAE0DLM8"/>
<feature type="domain" description="Tyrosinase copper-binding" evidence="12">
    <location>
        <begin position="267"/>
        <end position="278"/>
    </location>
</feature>
<evidence type="ECO:0000256" key="6">
    <source>
        <dbReference type="ARBA" id="ARBA00023008"/>
    </source>
</evidence>
<dbReference type="GO" id="GO:0046872">
    <property type="term" value="F:metal ion binding"/>
    <property type="evidence" value="ECO:0007669"/>
    <property type="project" value="UniProtKB-KW"/>
</dbReference>
<evidence type="ECO:0000256" key="4">
    <source>
        <dbReference type="ARBA" id="ARBA00022723"/>
    </source>
</evidence>
<dbReference type="PROSITE" id="PS00498">
    <property type="entry name" value="TYROSINASE_2"/>
    <property type="match status" value="1"/>
</dbReference>
<dbReference type="Gene3D" id="1.10.1280.10">
    <property type="entry name" value="Di-copper center containing domain from catechol oxidase"/>
    <property type="match status" value="1"/>
</dbReference>
<dbReference type="GO" id="GO:0004503">
    <property type="term" value="F:tyrosinase activity"/>
    <property type="evidence" value="ECO:0007669"/>
    <property type="project" value="UniProtKB-EC"/>
</dbReference>
<dbReference type="InterPro" id="IPR050316">
    <property type="entry name" value="Tyrosinase/Hemocyanin"/>
</dbReference>
<evidence type="ECO:0000256" key="5">
    <source>
        <dbReference type="ARBA" id="ARBA00023002"/>
    </source>
</evidence>
<evidence type="ECO:0000256" key="2">
    <source>
        <dbReference type="ARBA" id="ARBA00009928"/>
    </source>
</evidence>
<dbReference type="Pfam" id="PF18132">
    <property type="entry name" value="Tyrosinase_C"/>
    <property type="match status" value="1"/>
</dbReference>
<feature type="region of interest" description="Disordered" evidence="11">
    <location>
        <begin position="453"/>
        <end position="482"/>
    </location>
</feature>
<proteinExistence type="inferred from homology"/>
<accession>A0AAE0DLM8</accession>
<evidence type="ECO:0000256" key="10">
    <source>
        <dbReference type="ARBA" id="ARBA00048881"/>
    </source>
</evidence>
<keyword evidence="6" id="KW-0186">Copper</keyword>
<evidence type="ECO:0000259" key="12">
    <source>
        <dbReference type="PROSITE" id="PS00498"/>
    </source>
</evidence>
<comment type="similarity">
    <text evidence="2">Belongs to the tyrosinase family.</text>
</comment>
<keyword evidence="14" id="KW-1185">Reference proteome</keyword>
<evidence type="ECO:0000313" key="13">
    <source>
        <dbReference type="EMBL" id="KAK3174346.1"/>
    </source>
</evidence>
<evidence type="ECO:0000256" key="3">
    <source>
        <dbReference type="ARBA" id="ARBA00011906"/>
    </source>
</evidence>
<dbReference type="EC" id="1.14.18.1" evidence="3"/>
<dbReference type="SUPFAM" id="SSF48056">
    <property type="entry name" value="Di-copper centre-containing domain"/>
    <property type="match status" value="1"/>
</dbReference>
<evidence type="ECO:0000313" key="14">
    <source>
        <dbReference type="Proteomes" id="UP001276659"/>
    </source>
</evidence>
<protein>
    <recommendedName>
        <fullName evidence="3">tyrosinase</fullName>
        <ecNumber evidence="3">1.14.18.1</ecNumber>
    </recommendedName>
</protein>
<comment type="cofactor">
    <cofactor evidence="1">
        <name>Cu(2+)</name>
        <dbReference type="ChEBI" id="CHEBI:29036"/>
    </cofactor>
</comment>
<evidence type="ECO:0000256" key="9">
    <source>
        <dbReference type="ARBA" id="ARBA00048233"/>
    </source>
</evidence>
<dbReference type="EMBL" id="JASNWA010000006">
    <property type="protein sequence ID" value="KAK3174346.1"/>
    <property type="molecule type" value="Genomic_DNA"/>
</dbReference>
<keyword evidence="8" id="KW-0470">Melanin biosynthesis</keyword>
<dbReference type="InterPro" id="IPR041640">
    <property type="entry name" value="Tyrosinase_C"/>
</dbReference>
<evidence type="ECO:0000256" key="1">
    <source>
        <dbReference type="ARBA" id="ARBA00001973"/>
    </source>
</evidence>
<comment type="catalytic activity">
    <reaction evidence="10">
        <text>L-tyrosine + O2 = L-dopaquinone + H2O</text>
        <dbReference type="Rhea" id="RHEA:18117"/>
        <dbReference type="ChEBI" id="CHEBI:15377"/>
        <dbReference type="ChEBI" id="CHEBI:15379"/>
        <dbReference type="ChEBI" id="CHEBI:57924"/>
        <dbReference type="ChEBI" id="CHEBI:58315"/>
        <dbReference type="EC" id="1.14.18.1"/>
    </reaction>
</comment>
<gene>
    <name evidence="13" type="ORF">OEA41_001590</name>
</gene>